<evidence type="ECO:0000313" key="4">
    <source>
        <dbReference type="EMBL" id="SRX94210.1"/>
    </source>
</evidence>
<dbReference type="Gene3D" id="3.40.50.720">
    <property type="entry name" value="NAD(P)-binding Rossmann-like Domain"/>
    <property type="match status" value="1"/>
</dbReference>
<evidence type="ECO:0000313" key="5">
    <source>
        <dbReference type="Proteomes" id="UP000252015"/>
    </source>
</evidence>
<dbReference type="Pfam" id="PF08240">
    <property type="entry name" value="ADH_N"/>
    <property type="match status" value="1"/>
</dbReference>
<dbReference type="InterPro" id="IPR013154">
    <property type="entry name" value="ADH-like_N"/>
</dbReference>
<keyword evidence="5" id="KW-1185">Reference proteome</keyword>
<sequence>MKSEVAYVVGYLRPDFPVPKATQMRGEPMEIAGNQESSGPDQLPTAPAVVREKPGGESMRAIILERFGGLDSLVYTDIPKPLPKDGEVVIQIKGFGINHAEMHMRRGEWAEAAEVSGIECVGTVDSCPGGEFPVGAKVAALMGGLGRTINGSYAEYTRVRTGNVALIESDLPWSQLAALPETYATAWTCLFRSLNLTAGQTVVIRGATSSFGQAALKMAAAAGAHVIATTRSRERFPLLEELGAARVELERRDLAQHIAEAKQLDAVLDLVGNSTILDSLNMLRRGGTACLAGWLGGLAPIVDFNPLLQMASGVYLSFFGSFVFGTPGFPLSDVPLAQIARQVAEGQLDAKPSHVFSFNEIHEAHRIMEAGEAGGKMVVVMEPEKAA</sequence>
<dbReference type="Pfam" id="PF00107">
    <property type="entry name" value="ADH_zinc_N"/>
    <property type="match status" value="1"/>
</dbReference>
<dbReference type="InterPro" id="IPR011032">
    <property type="entry name" value="GroES-like_sf"/>
</dbReference>
<dbReference type="GO" id="GO:0070402">
    <property type="term" value="F:NADPH binding"/>
    <property type="evidence" value="ECO:0007669"/>
    <property type="project" value="TreeGrafter"/>
</dbReference>
<keyword evidence="1" id="KW-0521">NADP</keyword>
<keyword evidence="2" id="KW-0560">Oxidoreductase</keyword>
<evidence type="ECO:0000259" key="3">
    <source>
        <dbReference type="SMART" id="SM00829"/>
    </source>
</evidence>
<gene>
    <name evidence="4" type="ORF">MSP7336_02458</name>
</gene>
<protein>
    <submittedName>
        <fullName evidence="4">Alcohol dehydrogenase [Streptomyces bingchenggensis BCW-1]</fullName>
    </submittedName>
</protein>
<dbReference type="EMBL" id="UEGW01000001">
    <property type="protein sequence ID" value="SRX94210.1"/>
    <property type="molecule type" value="Genomic_DNA"/>
</dbReference>
<dbReference type="PANTHER" id="PTHR48106">
    <property type="entry name" value="QUINONE OXIDOREDUCTASE PIG3-RELATED"/>
    <property type="match status" value="1"/>
</dbReference>
<organism evidence="4 5">
    <name type="scientific">Mycobacterium shimoidei</name>
    <dbReference type="NCBI Taxonomy" id="29313"/>
    <lineage>
        <taxon>Bacteria</taxon>
        <taxon>Bacillati</taxon>
        <taxon>Actinomycetota</taxon>
        <taxon>Actinomycetes</taxon>
        <taxon>Mycobacteriales</taxon>
        <taxon>Mycobacteriaceae</taxon>
        <taxon>Mycobacterium</taxon>
    </lineage>
</organism>
<dbReference type="AlphaFoldDB" id="A0A375YZW3"/>
<dbReference type="PANTHER" id="PTHR48106:SF18">
    <property type="entry name" value="QUINONE OXIDOREDUCTASE PIG3"/>
    <property type="match status" value="1"/>
</dbReference>
<dbReference type="InterPro" id="IPR020843">
    <property type="entry name" value="ER"/>
</dbReference>
<evidence type="ECO:0000256" key="1">
    <source>
        <dbReference type="ARBA" id="ARBA00022857"/>
    </source>
</evidence>
<accession>A0A375YZW3</accession>
<dbReference type="SUPFAM" id="SSF51735">
    <property type="entry name" value="NAD(P)-binding Rossmann-fold domains"/>
    <property type="match status" value="1"/>
</dbReference>
<reference evidence="4 5" key="1">
    <citation type="submission" date="2018-05" db="EMBL/GenBank/DDBJ databases">
        <authorList>
            <consortium name="IHU Genomes"/>
        </authorList>
    </citation>
    <scope>NUCLEOTIDE SEQUENCE [LARGE SCALE GENOMIC DNA]</scope>
    <source>
        <strain evidence="4 5">P7336</strain>
    </source>
</reference>
<dbReference type="STRING" id="29313.BHQ16_07840"/>
<dbReference type="InterPro" id="IPR036291">
    <property type="entry name" value="NAD(P)-bd_dom_sf"/>
</dbReference>
<dbReference type="InterPro" id="IPR013149">
    <property type="entry name" value="ADH-like_C"/>
</dbReference>
<dbReference type="Proteomes" id="UP000252015">
    <property type="component" value="Unassembled WGS sequence"/>
</dbReference>
<feature type="domain" description="Enoyl reductase (ER)" evidence="3">
    <location>
        <begin position="68"/>
        <end position="379"/>
    </location>
</feature>
<dbReference type="SUPFAM" id="SSF50129">
    <property type="entry name" value="GroES-like"/>
    <property type="match status" value="1"/>
</dbReference>
<evidence type="ECO:0000256" key="2">
    <source>
        <dbReference type="ARBA" id="ARBA00023002"/>
    </source>
</evidence>
<dbReference type="Gene3D" id="3.90.180.10">
    <property type="entry name" value="Medium-chain alcohol dehydrogenases, catalytic domain"/>
    <property type="match status" value="1"/>
</dbReference>
<dbReference type="GO" id="GO:0016651">
    <property type="term" value="F:oxidoreductase activity, acting on NAD(P)H"/>
    <property type="evidence" value="ECO:0007669"/>
    <property type="project" value="TreeGrafter"/>
</dbReference>
<dbReference type="SMART" id="SM00829">
    <property type="entry name" value="PKS_ER"/>
    <property type="match status" value="1"/>
</dbReference>
<proteinExistence type="predicted"/>
<name>A0A375YZW3_MYCSH</name>